<organism evidence="1 2">
    <name type="scientific">Desulfitobacterium hafniense DP7</name>
    <dbReference type="NCBI Taxonomy" id="537010"/>
    <lineage>
        <taxon>Bacteria</taxon>
        <taxon>Bacillati</taxon>
        <taxon>Bacillota</taxon>
        <taxon>Clostridia</taxon>
        <taxon>Eubacteriales</taxon>
        <taxon>Desulfitobacteriaceae</taxon>
        <taxon>Desulfitobacterium</taxon>
    </lineage>
</organism>
<accession>G9XRZ8</accession>
<sequence>MYKSNFITILACQKPKRNSQSVVPPAFNNYEKYHHSCKRSFYNETFKIYFLFRDILIKRL</sequence>
<proteinExistence type="predicted"/>
<evidence type="ECO:0000313" key="1">
    <source>
        <dbReference type="EMBL" id="EHL05526.1"/>
    </source>
</evidence>
<dbReference type="AlphaFoldDB" id="G9XRZ8"/>
<dbReference type="HOGENOM" id="CLU_2933830_0_0_9"/>
<comment type="caution">
    <text evidence="1">The sequence shown here is derived from an EMBL/GenBank/DDBJ whole genome shotgun (WGS) entry which is preliminary data.</text>
</comment>
<dbReference type="Proteomes" id="UP000004416">
    <property type="component" value="Unassembled WGS sequence"/>
</dbReference>
<gene>
    <name evidence="1" type="ORF">HMPREF0322_03746</name>
</gene>
<protein>
    <submittedName>
        <fullName evidence="1">Uncharacterized protein</fullName>
    </submittedName>
</protein>
<reference evidence="1 2" key="1">
    <citation type="submission" date="2011-08" db="EMBL/GenBank/DDBJ databases">
        <authorList>
            <person name="Weinstock G."/>
            <person name="Sodergren E."/>
            <person name="Clifton S."/>
            <person name="Fulton L."/>
            <person name="Fulton B."/>
            <person name="Courtney L."/>
            <person name="Fronick C."/>
            <person name="Harrison M."/>
            <person name="Strong C."/>
            <person name="Farmer C."/>
            <person name="Delahaunty K."/>
            <person name="Markovic C."/>
            <person name="Hall O."/>
            <person name="Minx P."/>
            <person name="Tomlinson C."/>
            <person name="Mitreva M."/>
            <person name="Hou S."/>
            <person name="Chen J."/>
            <person name="Wollam A."/>
            <person name="Pepin K.H."/>
            <person name="Johnson M."/>
            <person name="Bhonagiri V."/>
            <person name="Zhang X."/>
            <person name="Suruliraj S."/>
            <person name="Warren W."/>
            <person name="Chinwalla A."/>
            <person name="Mardis E.R."/>
            <person name="Wilson R.K."/>
        </authorList>
    </citation>
    <scope>NUCLEOTIDE SEQUENCE [LARGE SCALE GENOMIC DNA]</scope>
    <source>
        <strain evidence="1 2">DP7</strain>
    </source>
</reference>
<evidence type="ECO:0000313" key="2">
    <source>
        <dbReference type="Proteomes" id="UP000004416"/>
    </source>
</evidence>
<name>G9XRZ8_DESHA</name>
<dbReference type="EMBL" id="AFZX01000096">
    <property type="protein sequence ID" value="EHL05526.1"/>
    <property type="molecule type" value="Genomic_DNA"/>
</dbReference>